<dbReference type="GeneID" id="10510836"/>
<dbReference type="Proteomes" id="UP000001064">
    <property type="component" value="Unassembled WGS sequence"/>
</dbReference>
<dbReference type="InterPro" id="IPR036188">
    <property type="entry name" value="FAD/NAD-bd_sf"/>
</dbReference>
<dbReference type="SUPFAM" id="SSF51971">
    <property type="entry name" value="Nucleotide-binding domain"/>
    <property type="match status" value="1"/>
</dbReference>
<dbReference type="GO" id="GO:0016491">
    <property type="term" value="F:oxidoreductase activity"/>
    <property type="evidence" value="ECO:0007669"/>
    <property type="project" value="InterPro"/>
</dbReference>
<dbReference type="OMA" id="VEYAVGF"/>
<protein>
    <recommendedName>
        <fullName evidence="1">FAD/NAD(P)-binding domain-containing protein</fullName>
    </recommendedName>
</protein>
<dbReference type="EMBL" id="GL871611">
    <property type="protein sequence ID" value="EGC28515.1"/>
    <property type="molecule type" value="Genomic_DNA"/>
</dbReference>
<evidence type="ECO:0000313" key="2">
    <source>
        <dbReference type="EMBL" id="EGC28515.1"/>
    </source>
</evidence>
<dbReference type="Pfam" id="PF07992">
    <property type="entry name" value="Pyr_redox_2"/>
    <property type="match status" value="1"/>
</dbReference>
<dbReference type="VEuPathDB" id="AmoebaDB:DICPUDRAFT_9531"/>
<proteinExistence type="predicted"/>
<dbReference type="PANTHER" id="PTHR38688:SF1">
    <property type="entry name" value="FAD_NAD(P)-BINDING DOMAIN-CONTAINING PROTEIN"/>
    <property type="match status" value="1"/>
</dbReference>
<dbReference type="RefSeq" id="XP_003294959.1">
    <property type="nucleotide sequence ID" value="XM_003294911.1"/>
</dbReference>
<feature type="non-terminal residue" evidence="2">
    <location>
        <position position="1"/>
    </location>
</feature>
<keyword evidence="3" id="KW-1185">Reference proteome</keyword>
<reference evidence="3" key="1">
    <citation type="journal article" date="2011" name="Genome Biol.">
        <title>Comparative genomics of the social amoebae Dictyostelium discoideum and Dictyostelium purpureum.</title>
        <authorList>
            <consortium name="US DOE Joint Genome Institute (JGI-PGF)"/>
            <person name="Sucgang R."/>
            <person name="Kuo A."/>
            <person name="Tian X."/>
            <person name="Salerno W."/>
            <person name="Parikh A."/>
            <person name="Feasley C.L."/>
            <person name="Dalin E."/>
            <person name="Tu H."/>
            <person name="Huang E."/>
            <person name="Barry K."/>
            <person name="Lindquist E."/>
            <person name="Shapiro H."/>
            <person name="Bruce D."/>
            <person name="Schmutz J."/>
            <person name="Salamov A."/>
            <person name="Fey P."/>
            <person name="Gaudet P."/>
            <person name="Anjard C."/>
            <person name="Babu M.M."/>
            <person name="Basu S."/>
            <person name="Bushmanova Y."/>
            <person name="van der Wel H."/>
            <person name="Katoh-Kurasawa M."/>
            <person name="Dinh C."/>
            <person name="Coutinho P.M."/>
            <person name="Saito T."/>
            <person name="Elias M."/>
            <person name="Schaap P."/>
            <person name="Kay R.R."/>
            <person name="Henrissat B."/>
            <person name="Eichinger L."/>
            <person name="Rivero F."/>
            <person name="Putnam N.H."/>
            <person name="West C.M."/>
            <person name="Loomis W.F."/>
            <person name="Chisholm R.L."/>
            <person name="Shaulsky G."/>
            <person name="Strassmann J.E."/>
            <person name="Queller D.C."/>
            <person name="Kuspa A."/>
            <person name="Grigoriev I.V."/>
        </authorList>
    </citation>
    <scope>NUCLEOTIDE SEQUENCE [LARGE SCALE GENOMIC DNA]</scope>
    <source>
        <strain evidence="3">QSDP1</strain>
    </source>
</reference>
<dbReference type="PANTHER" id="PTHR38688">
    <property type="entry name" value="PYR_REDOX_2 DOMAIN-CONTAINING PROTEIN"/>
    <property type="match status" value="1"/>
</dbReference>
<gene>
    <name evidence="2" type="ORF">DICPUDRAFT_9531</name>
</gene>
<dbReference type="KEGG" id="dpp:DICPUDRAFT_9531"/>
<dbReference type="InterPro" id="IPR053275">
    <property type="entry name" value="Agnestin_monoxygenase"/>
</dbReference>
<dbReference type="InParanoid" id="F1A5L6"/>
<dbReference type="InterPro" id="IPR023753">
    <property type="entry name" value="FAD/NAD-binding_dom"/>
</dbReference>
<name>F1A5L6_DICPU</name>
<evidence type="ECO:0000313" key="3">
    <source>
        <dbReference type="Proteomes" id="UP000001064"/>
    </source>
</evidence>
<dbReference type="OrthoDB" id="432536at2759"/>
<dbReference type="eggNOG" id="ENOG502RXKM">
    <property type="taxonomic scope" value="Eukaryota"/>
</dbReference>
<dbReference type="STRING" id="5786.F1A5L6"/>
<organism evidence="2 3">
    <name type="scientific">Dictyostelium purpureum</name>
    <name type="common">Slime mold</name>
    <dbReference type="NCBI Taxonomy" id="5786"/>
    <lineage>
        <taxon>Eukaryota</taxon>
        <taxon>Amoebozoa</taxon>
        <taxon>Evosea</taxon>
        <taxon>Eumycetozoa</taxon>
        <taxon>Dictyostelia</taxon>
        <taxon>Dictyosteliales</taxon>
        <taxon>Dictyosteliaceae</taxon>
        <taxon>Dictyostelium</taxon>
    </lineage>
</organism>
<feature type="non-terminal residue" evidence="2">
    <location>
        <position position="361"/>
    </location>
</feature>
<dbReference type="AlphaFoldDB" id="F1A5L6"/>
<accession>F1A5L6</accession>
<evidence type="ECO:0000259" key="1">
    <source>
        <dbReference type="Pfam" id="PF07992"/>
    </source>
</evidence>
<sequence length="361" mass="40773">VNNNKKWTIVGAGAAGMAVVGKLIDNGVDLNDLCWIDPDFKAGDLGMKWRTVSSNTTVELFTRFLNKCESFGYKDCPIDFKLNHLVPKDTCQLNEIADPLQWVSDRLINEKKVPIIRGLVKQVKKCGDHKWCVTVEANNNNSTITFVSDNVVLAVGAEPLYLPVPDASELITVEQVINPEELKKVCTKDDTVAVFGSSHTAIIALYNITDHCGSKMINFYRSPLKYAVYYEDWILYDNTGLKGYSAKWAKENIENNPIQNLERIQVNNPSYKEKLSQCNKVVYAIGFERRNNIDIQLDSDDQSSNTHPLKYNESNGVVAPGLYGIGIAFPQFKPDRQGNYEYNVGLWKFMVYLENVLPLWL</sequence>
<dbReference type="Gene3D" id="3.50.50.60">
    <property type="entry name" value="FAD/NAD(P)-binding domain"/>
    <property type="match status" value="1"/>
</dbReference>
<feature type="domain" description="FAD/NAD(P)-binding" evidence="1">
    <location>
        <begin position="8"/>
        <end position="293"/>
    </location>
</feature>